<dbReference type="Proteomes" id="UP000789901">
    <property type="component" value="Unassembled WGS sequence"/>
</dbReference>
<name>A0ABN7W1G4_GIGMA</name>
<proteinExistence type="predicted"/>
<organism evidence="1 2">
    <name type="scientific">Gigaspora margarita</name>
    <dbReference type="NCBI Taxonomy" id="4874"/>
    <lineage>
        <taxon>Eukaryota</taxon>
        <taxon>Fungi</taxon>
        <taxon>Fungi incertae sedis</taxon>
        <taxon>Mucoromycota</taxon>
        <taxon>Glomeromycotina</taxon>
        <taxon>Glomeromycetes</taxon>
        <taxon>Diversisporales</taxon>
        <taxon>Gigasporaceae</taxon>
        <taxon>Gigaspora</taxon>
    </lineage>
</organism>
<sequence length="394" mass="46296">AEETLPKKKCAKDCELVGSCEKIKGLKREARIISKLYRKCKWERILGQAAWIRLRQGQLDLKSSKNIMEMESERWEEHLIKNNLNLKVLKKVESKMLHNTINKEVREEFKTEGINQFAIIPALKEYSADKRKREWILFAKKRGQPQKENLLGSKTVLEKCEGCEIGQEQEEASCVIAARFKNRKRALPKSVVQKENNQIMCNLNMGLEEAEAGALTELGSDDRQIEIKEIIVNTREENLIEEWIVEKDQIEKLKRIWNMFWQKIENDLIKKGYKEIMQASSEVNVSKAVLREDIGVTRRVSSKLWKEYISLFFEHIWKFWCELMVVQELQIEERNENGEGCSKKIKVDNIRNQEGELASKKRTFIEEVGKSILDWIKGFLKKTWISESWFKKGK</sequence>
<evidence type="ECO:0000313" key="2">
    <source>
        <dbReference type="Proteomes" id="UP000789901"/>
    </source>
</evidence>
<accession>A0ABN7W1G4</accession>
<protein>
    <submittedName>
        <fullName evidence="1">6044_t:CDS:1</fullName>
    </submittedName>
</protein>
<dbReference type="EMBL" id="CAJVQB010027602">
    <property type="protein sequence ID" value="CAG8810820.1"/>
    <property type="molecule type" value="Genomic_DNA"/>
</dbReference>
<evidence type="ECO:0000313" key="1">
    <source>
        <dbReference type="EMBL" id="CAG8810820.1"/>
    </source>
</evidence>
<gene>
    <name evidence="1" type="ORF">GMARGA_LOCUS25185</name>
</gene>
<reference evidence="1 2" key="1">
    <citation type="submission" date="2021-06" db="EMBL/GenBank/DDBJ databases">
        <authorList>
            <person name="Kallberg Y."/>
            <person name="Tangrot J."/>
            <person name="Rosling A."/>
        </authorList>
    </citation>
    <scope>NUCLEOTIDE SEQUENCE [LARGE SCALE GENOMIC DNA]</scope>
    <source>
        <strain evidence="1 2">120-4 pot B 10/14</strain>
    </source>
</reference>
<keyword evidence="2" id="KW-1185">Reference proteome</keyword>
<feature type="non-terminal residue" evidence="1">
    <location>
        <position position="1"/>
    </location>
</feature>
<comment type="caution">
    <text evidence="1">The sequence shown here is derived from an EMBL/GenBank/DDBJ whole genome shotgun (WGS) entry which is preliminary data.</text>
</comment>